<organism evidence="2 3">
    <name type="scientific">Deinococcus arcticus</name>
    <dbReference type="NCBI Taxonomy" id="2136176"/>
    <lineage>
        <taxon>Bacteria</taxon>
        <taxon>Thermotogati</taxon>
        <taxon>Deinococcota</taxon>
        <taxon>Deinococci</taxon>
        <taxon>Deinococcales</taxon>
        <taxon>Deinococcaceae</taxon>
        <taxon>Deinococcus</taxon>
    </lineage>
</organism>
<proteinExistence type="predicted"/>
<evidence type="ECO:0000313" key="3">
    <source>
        <dbReference type="Proteomes" id="UP000240317"/>
    </source>
</evidence>
<dbReference type="EMBL" id="PYSV01000001">
    <property type="protein sequence ID" value="PTA69663.1"/>
    <property type="molecule type" value="Genomic_DNA"/>
</dbReference>
<dbReference type="OrthoDB" id="71022at2"/>
<gene>
    <name evidence="2" type="ORF">C8263_01180</name>
</gene>
<comment type="caution">
    <text evidence="2">The sequence shown here is derived from an EMBL/GenBank/DDBJ whole genome shotgun (WGS) entry which is preliminary data.</text>
</comment>
<dbReference type="RefSeq" id="WP_107136256.1">
    <property type="nucleotide sequence ID" value="NZ_PYSV01000001.1"/>
</dbReference>
<sequence length="60" mass="6817">MTGHRSDETHDHPQEQHSDAESLRHVPHHISGVRQDQPGTQEIGVEHGEPNRQKDPDHDS</sequence>
<accession>A0A2T3WD43</accession>
<feature type="compositionally biased region" description="Basic and acidic residues" evidence="1">
    <location>
        <begin position="44"/>
        <end position="60"/>
    </location>
</feature>
<name>A0A2T3WD43_9DEIO</name>
<keyword evidence="3" id="KW-1185">Reference proteome</keyword>
<feature type="compositionally biased region" description="Basic and acidic residues" evidence="1">
    <location>
        <begin position="1"/>
        <end position="24"/>
    </location>
</feature>
<dbReference type="AlphaFoldDB" id="A0A2T3WD43"/>
<evidence type="ECO:0000256" key="1">
    <source>
        <dbReference type="SAM" id="MobiDB-lite"/>
    </source>
</evidence>
<protein>
    <submittedName>
        <fullName evidence="2">Uncharacterized protein</fullName>
    </submittedName>
</protein>
<dbReference type="Proteomes" id="UP000240317">
    <property type="component" value="Unassembled WGS sequence"/>
</dbReference>
<feature type="region of interest" description="Disordered" evidence="1">
    <location>
        <begin position="1"/>
        <end position="60"/>
    </location>
</feature>
<reference evidence="2 3" key="1">
    <citation type="submission" date="2018-03" db="EMBL/GenBank/DDBJ databases">
        <title>Draft genome of Deinococcus sp. OD32.</title>
        <authorList>
            <person name="Wang X.-P."/>
            <person name="Du Z.-J."/>
        </authorList>
    </citation>
    <scope>NUCLEOTIDE SEQUENCE [LARGE SCALE GENOMIC DNA]</scope>
    <source>
        <strain evidence="2 3">OD32</strain>
    </source>
</reference>
<evidence type="ECO:0000313" key="2">
    <source>
        <dbReference type="EMBL" id="PTA69663.1"/>
    </source>
</evidence>